<keyword evidence="4" id="KW-1185">Reference proteome</keyword>
<dbReference type="KEGG" id="fcy:FRACYDRAFT_269805"/>
<gene>
    <name evidence="3" type="ORF">FRACYDRAFT_269805</name>
</gene>
<keyword evidence="1" id="KW-0812">Transmembrane</keyword>
<dbReference type="OrthoDB" id="45986at2759"/>
<proteinExistence type="predicted"/>
<dbReference type="SUPFAM" id="SSF81324">
    <property type="entry name" value="Voltage-gated potassium channels"/>
    <property type="match status" value="1"/>
</dbReference>
<name>A0A1E7F5K2_9STRA</name>
<dbReference type="AlphaFoldDB" id="A0A1E7F5K2"/>
<keyword evidence="1" id="KW-1133">Transmembrane helix</keyword>
<reference evidence="3 4" key="1">
    <citation type="submission" date="2016-09" db="EMBL/GenBank/DDBJ databases">
        <title>Extensive genetic diversity and differential bi-allelic expression allows diatom success in the polar Southern Ocean.</title>
        <authorList>
            <consortium name="DOE Joint Genome Institute"/>
            <person name="Mock T."/>
            <person name="Otillar R.P."/>
            <person name="Strauss J."/>
            <person name="Dupont C."/>
            <person name="Frickenhaus S."/>
            <person name="Maumus F."/>
            <person name="Mcmullan M."/>
            <person name="Sanges R."/>
            <person name="Schmutz J."/>
            <person name="Toseland A."/>
            <person name="Valas R."/>
            <person name="Veluchamy A."/>
            <person name="Ward B.J."/>
            <person name="Allen A."/>
            <person name="Barry K."/>
            <person name="Falciatore A."/>
            <person name="Ferrante M."/>
            <person name="Fortunato A.E."/>
            <person name="Gloeckner G."/>
            <person name="Gruber A."/>
            <person name="Hipkin R."/>
            <person name="Janech M."/>
            <person name="Kroth P."/>
            <person name="Leese F."/>
            <person name="Lindquist E."/>
            <person name="Lyon B.R."/>
            <person name="Martin J."/>
            <person name="Mayer C."/>
            <person name="Parker M."/>
            <person name="Quesneville H."/>
            <person name="Raymond J."/>
            <person name="Uhlig C."/>
            <person name="Valentin K.U."/>
            <person name="Worden A.Z."/>
            <person name="Armbrust E.V."/>
            <person name="Bowler C."/>
            <person name="Green B."/>
            <person name="Moulton V."/>
            <person name="Van Oosterhout C."/>
            <person name="Grigoriev I."/>
        </authorList>
    </citation>
    <scope>NUCLEOTIDE SEQUENCE [LARGE SCALE GENOMIC DNA]</scope>
    <source>
        <strain evidence="3 4">CCMP1102</strain>
    </source>
</reference>
<evidence type="ECO:0000259" key="2">
    <source>
        <dbReference type="Pfam" id="PF07885"/>
    </source>
</evidence>
<keyword evidence="1" id="KW-0472">Membrane</keyword>
<protein>
    <recommendedName>
        <fullName evidence="2">Potassium channel domain-containing protein</fullName>
    </recommendedName>
</protein>
<feature type="transmembrane region" description="Helical" evidence="1">
    <location>
        <begin position="27"/>
        <end position="50"/>
    </location>
</feature>
<evidence type="ECO:0000256" key="1">
    <source>
        <dbReference type="SAM" id="Phobius"/>
    </source>
</evidence>
<evidence type="ECO:0000313" key="3">
    <source>
        <dbReference type="EMBL" id="OEU13404.1"/>
    </source>
</evidence>
<accession>A0A1E7F5K2</accession>
<dbReference type="Gene3D" id="1.10.287.70">
    <property type="match status" value="1"/>
</dbReference>
<dbReference type="InParanoid" id="A0A1E7F5K2"/>
<sequence>MTTIYWAIQTTTTIGYGDLDMPFHLRWFNIFFTTFGTAFVGIIFGSLAGLQEECADHRRYHAWKRRELSKMMVDELQLNDDKLDQYEFVVGSLLLLRKVKTDDINQIMEKFRELACDKNYISVSNEIDGKSMALMESKNGGVPMEKCDSIDFDKILR</sequence>
<organism evidence="3 4">
    <name type="scientific">Fragilariopsis cylindrus CCMP1102</name>
    <dbReference type="NCBI Taxonomy" id="635003"/>
    <lineage>
        <taxon>Eukaryota</taxon>
        <taxon>Sar</taxon>
        <taxon>Stramenopiles</taxon>
        <taxon>Ochrophyta</taxon>
        <taxon>Bacillariophyta</taxon>
        <taxon>Bacillariophyceae</taxon>
        <taxon>Bacillariophycidae</taxon>
        <taxon>Bacillariales</taxon>
        <taxon>Bacillariaceae</taxon>
        <taxon>Fragilariopsis</taxon>
    </lineage>
</organism>
<dbReference type="InterPro" id="IPR013099">
    <property type="entry name" value="K_chnl_dom"/>
</dbReference>
<dbReference type="Proteomes" id="UP000095751">
    <property type="component" value="Unassembled WGS sequence"/>
</dbReference>
<evidence type="ECO:0000313" key="4">
    <source>
        <dbReference type="Proteomes" id="UP000095751"/>
    </source>
</evidence>
<dbReference type="EMBL" id="KV784361">
    <property type="protein sequence ID" value="OEU13404.1"/>
    <property type="molecule type" value="Genomic_DNA"/>
</dbReference>
<dbReference type="Pfam" id="PF07885">
    <property type="entry name" value="Ion_trans_2"/>
    <property type="match status" value="1"/>
</dbReference>
<feature type="domain" description="Potassium channel" evidence="2">
    <location>
        <begin position="2"/>
        <end position="48"/>
    </location>
</feature>